<evidence type="ECO:0000313" key="3">
    <source>
        <dbReference type="EMBL" id="MDI5967996.1"/>
    </source>
</evidence>
<proteinExistence type="predicted"/>
<dbReference type="Pfam" id="PF13560">
    <property type="entry name" value="HTH_31"/>
    <property type="match status" value="1"/>
</dbReference>
<protein>
    <submittedName>
        <fullName evidence="3">Helix-turn-helix transcriptional regulator</fullName>
    </submittedName>
</protein>
<dbReference type="InterPro" id="IPR010982">
    <property type="entry name" value="Lambda_DNA-bd_dom_sf"/>
</dbReference>
<evidence type="ECO:0000259" key="2">
    <source>
        <dbReference type="SMART" id="SM00530"/>
    </source>
</evidence>
<dbReference type="SUPFAM" id="SSF47413">
    <property type="entry name" value="lambda repressor-like DNA-binding domains"/>
    <property type="match status" value="1"/>
</dbReference>
<evidence type="ECO:0000256" key="1">
    <source>
        <dbReference type="SAM" id="MobiDB-lite"/>
    </source>
</evidence>
<gene>
    <name evidence="3" type="ORF">POF50_001285</name>
</gene>
<dbReference type="RefSeq" id="WP_271313468.1">
    <property type="nucleotide sequence ID" value="NZ_JABXJJ020000001.1"/>
</dbReference>
<comment type="caution">
    <text evidence="3">The sequence shown here is derived from an EMBL/GenBank/DDBJ whole genome shotgun (WGS) entry which is preliminary data.</text>
</comment>
<reference evidence="3" key="1">
    <citation type="submission" date="2023-05" db="EMBL/GenBank/DDBJ databases">
        <title>Streptantibioticus silvisoli sp. nov., acidotolerant actinomycetes 1 from pine litter.</title>
        <authorList>
            <person name="Swiecimska M."/>
            <person name="Golinska P."/>
            <person name="Sangal V."/>
            <person name="Wachnowicz B."/>
            <person name="Goodfellow M."/>
        </authorList>
    </citation>
    <scope>NUCLEOTIDE SEQUENCE</scope>
    <source>
        <strain evidence="3">SL13</strain>
    </source>
</reference>
<sequence length="270" mass="29197">MNTQALTGVGPVREEPDTVARLAGAVLGAWRRRSGLSREDFGRRSGYSAELVSSVEIGRRAPTTGYLTAADEICDAQGAITAMDSHIRQRPRTRPETDHWQHPGTALSLFAPTVLPDLFRTDPEAEARDKAEPSAVADEDGGGDGSAGRRRILDAGSPICLVLDEGVLLRTLGDRSAHRRHLADLADHPHVTVQILPLDSGEPPALTCPVTLLRHGDRASGFGHVDTGVHWLRPDAVRDVEQRFATLRSTALPPRTSRALILDAADRTDR</sequence>
<dbReference type="EMBL" id="JABXJJ020000001">
    <property type="protein sequence ID" value="MDI5967996.1"/>
    <property type="molecule type" value="Genomic_DNA"/>
</dbReference>
<feature type="domain" description="HTH cro/C1-type" evidence="2">
    <location>
        <begin position="26"/>
        <end position="81"/>
    </location>
</feature>
<dbReference type="InterPro" id="IPR043917">
    <property type="entry name" value="DUF5753"/>
</dbReference>
<dbReference type="CDD" id="cd00093">
    <property type="entry name" value="HTH_XRE"/>
    <property type="match status" value="1"/>
</dbReference>
<feature type="region of interest" description="Disordered" evidence="1">
    <location>
        <begin position="124"/>
        <end position="149"/>
    </location>
</feature>
<dbReference type="AlphaFoldDB" id="A0AA90GYN3"/>
<accession>A0AA90GYN3</accession>
<dbReference type="Pfam" id="PF19054">
    <property type="entry name" value="DUF5753"/>
    <property type="match status" value="1"/>
</dbReference>
<dbReference type="InterPro" id="IPR001387">
    <property type="entry name" value="Cro/C1-type_HTH"/>
</dbReference>
<dbReference type="Gene3D" id="1.10.260.40">
    <property type="entry name" value="lambda repressor-like DNA-binding domains"/>
    <property type="match status" value="1"/>
</dbReference>
<name>A0AA90GYN3_9ACTN</name>
<dbReference type="SMART" id="SM00530">
    <property type="entry name" value="HTH_XRE"/>
    <property type="match status" value="1"/>
</dbReference>
<organism evidence="3">
    <name type="scientific">Streptantibioticus silvisoli</name>
    <dbReference type="NCBI Taxonomy" id="2705255"/>
    <lineage>
        <taxon>Bacteria</taxon>
        <taxon>Bacillati</taxon>
        <taxon>Actinomycetota</taxon>
        <taxon>Actinomycetes</taxon>
        <taxon>Kitasatosporales</taxon>
        <taxon>Streptomycetaceae</taxon>
        <taxon>Streptantibioticus</taxon>
    </lineage>
</organism>
<dbReference type="GO" id="GO:0003677">
    <property type="term" value="F:DNA binding"/>
    <property type="evidence" value="ECO:0007669"/>
    <property type="project" value="InterPro"/>
</dbReference>